<dbReference type="EMBL" id="VZIZ01000013">
    <property type="protein sequence ID" value="KAF0569139.1"/>
    <property type="molecule type" value="Genomic_DNA"/>
</dbReference>
<keyword evidence="3" id="KW-1185">Reference proteome</keyword>
<evidence type="ECO:0000313" key="3">
    <source>
        <dbReference type="Proteomes" id="UP000471465"/>
    </source>
</evidence>
<dbReference type="Proteomes" id="UP000471465">
    <property type="component" value="Unassembled WGS sequence"/>
</dbReference>
<feature type="compositionally biased region" description="Basic and acidic residues" evidence="1">
    <location>
        <begin position="221"/>
        <end position="250"/>
    </location>
</feature>
<organism evidence="2 3">
    <name type="scientific">Psychrobacter nivimaris</name>
    <dbReference type="NCBI Taxonomy" id="281738"/>
    <lineage>
        <taxon>Bacteria</taxon>
        <taxon>Pseudomonadati</taxon>
        <taxon>Pseudomonadota</taxon>
        <taxon>Gammaproteobacteria</taxon>
        <taxon>Moraxellales</taxon>
        <taxon>Moraxellaceae</taxon>
        <taxon>Psychrobacter</taxon>
    </lineage>
</organism>
<accession>A0A6N7BYV5</accession>
<feature type="compositionally biased region" description="Basic and acidic residues" evidence="1">
    <location>
        <begin position="200"/>
        <end position="213"/>
    </location>
</feature>
<dbReference type="AlphaFoldDB" id="A0A6N7BYV5"/>
<dbReference type="SUPFAM" id="SSF69279">
    <property type="entry name" value="Phage tail proteins"/>
    <property type="match status" value="1"/>
</dbReference>
<dbReference type="Pfam" id="PF05954">
    <property type="entry name" value="Phage_GPD"/>
    <property type="match status" value="1"/>
</dbReference>
<evidence type="ECO:0000313" key="2">
    <source>
        <dbReference type="EMBL" id="KAF0569139.1"/>
    </source>
</evidence>
<gene>
    <name evidence="2" type="ORF">FQV37_332</name>
</gene>
<dbReference type="RefSeq" id="WP_160021638.1">
    <property type="nucleotide sequence ID" value="NZ_VZIZ01000013.1"/>
</dbReference>
<proteinExistence type="predicted"/>
<evidence type="ECO:0000256" key="1">
    <source>
        <dbReference type="SAM" id="MobiDB-lite"/>
    </source>
</evidence>
<name>A0A6N7BYV5_9GAMM</name>
<feature type="region of interest" description="Disordered" evidence="1">
    <location>
        <begin position="199"/>
        <end position="250"/>
    </location>
</feature>
<protein>
    <submittedName>
        <fullName evidence="2">D protein</fullName>
    </submittedName>
</protein>
<sequence>MRKLFKLTIEGIDRTAQVEKRLISLSMTDKRGTEADELSLTLSDHDAALPLPTNGNKIRLWLAMPDTGDMIDKGTFTIDQAEHSGTPDQLQIRAKSADFKSSLKVKRSDSYHQHKLGEIALSVAKRHDLILAIDNAVSAIMIDHIDQHRESDINLLTRLCDDHDLMCTIKAGRLIIKPIANARSPSGAALGAVTITRQSGDSHRYSRADRTSDYDETTSSYHDDKTGKTKHISVKDGKSKPLDALPNDKSHVLTKPAKSKNEAVSKAKASANKKARQVANFDLTLAMARPDIIADSPATVRGFRPYIDEHQWTVVEVTHDLSGSGYSTGIKCEAGLTETV</sequence>
<reference evidence="2 3" key="1">
    <citation type="submission" date="2019-09" db="EMBL/GenBank/DDBJ databases">
        <title>Draft genome sequence of Psychrobacter nivimaris LAMA 639, in search for biotechnological relevant genes.</title>
        <authorList>
            <person name="Lima A.O.S."/>
            <person name="Staloch B.E.K."/>
            <person name="Freitas R.C."/>
            <person name="Niero H."/>
            <person name="Silva M.A.C."/>
        </authorList>
    </citation>
    <scope>NUCLEOTIDE SEQUENCE [LARGE SCALE GENOMIC DNA]</scope>
    <source>
        <strain evidence="2 3">LAMA 639</strain>
    </source>
</reference>
<comment type="caution">
    <text evidence="2">The sequence shown here is derived from an EMBL/GenBank/DDBJ whole genome shotgun (WGS) entry which is preliminary data.</text>
</comment>